<dbReference type="PANTHER" id="PTHR35872:SF1">
    <property type="entry name" value="ALPHA-L-RHAMNOSIDASE C"/>
    <property type="match status" value="1"/>
</dbReference>
<organism evidence="3 4">
    <name type="scientific">Phaeomoniella chlamydospora</name>
    <name type="common">Phaeoacremonium chlamydosporum</name>
    <dbReference type="NCBI Taxonomy" id="158046"/>
    <lineage>
        <taxon>Eukaryota</taxon>
        <taxon>Fungi</taxon>
        <taxon>Dikarya</taxon>
        <taxon>Ascomycota</taxon>
        <taxon>Pezizomycotina</taxon>
        <taxon>Eurotiomycetes</taxon>
        <taxon>Chaetothyriomycetidae</taxon>
        <taxon>Phaeomoniellales</taxon>
        <taxon>Phaeomoniellaceae</taxon>
        <taxon>Phaeomoniella</taxon>
    </lineage>
</organism>
<feature type="transmembrane region" description="Helical" evidence="2">
    <location>
        <begin position="348"/>
        <end position="370"/>
    </location>
</feature>
<feature type="transmembrane region" description="Helical" evidence="2">
    <location>
        <begin position="178"/>
        <end position="201"/>
    </location>
</feature>
<feature type="transmembrane region" description="Helical" evidence="2">
    <location>
        <begin position="382"/>
        <end position="400"/>
    </location>
</feature>
<feature type="region of interest" description="Disordered" evidence="1">
    <location>
        <begin position="1"/>
        <end position="79"/>
    </location>
</feature>
<dbReference type="InterPro" id="IPR021369">
    <property type="entry name" value="DUF2985"/>
</dbReference>
<dbReference type="Proteomes" id="UP000053317">
    <property type="component" value="Unassembled WGS sequence"/>
</dbReference>
<gene>
    <name evidence="3" type="ORF">UCRPC4_g06265</name>
</gene>
<dbReference type="PANTHER" id="PTHR35872">
    <property type="entry name" value="INTEGRAL MEMBRANE PROTEIN (AFU_ORTHOLOGUE AFUA_5G07110)"/>
    <property type="match status" value="1"/>
</dbReference>
<evidence type="ECO:0000256" key="1">
    <source>
        <dbReference type="SAM" id="MobiDB-lite"/>
    </source>
</evidence>
<feature type="compositionally biased region" description="Polar residues" evidence="1">
    <location>
        <begin position="103"/>
        <end position="121"/>
    </location>
</feature>
<feature type="compositionally biased region" description="Basic and acidic residues" evidence="1">
    <location>
        <begin position="424"/>
        <end position="453"/>
    </location>
</feature>
<dbReference type="Pfam" id="PF11204">
    <property type="entry name" value="DUF2985"/>
    <property type="match status" value="1"/>
</dbReference>
<keyword evidence="2" id="KW-0472">Membrane</keyword>
<feature type="transmembrane region" description="Helical" evidence="2">
    <location>
        <begin position="229"/>
        <end position="246"/>
    </location>
</feature>
<name>A0A0G2FUI7_PHACM</name>
<proteinExistence type="predicted"/>
<feature type="region of interest" description="Disordered" evidence="1">
    <location>
        <begin position="422"/>
        <end position="465"/>
    </location>
</feature>
<feature type="compositionally biased region" description="Low complexity" evidence="1">
    <location>
        <begin position="122"/>
        <end position="136"/>
    </location>
</feature>
<dbReference type="EMBL" id="LCWF01000183">
    <property type="protein sequence ID" value="KKY15558.1"/>
    <property type="molecule type" value="Genomic_DNA"/>
</dbReference>
<evidence type="ECO:0000256" key="2">
    <source>
        <dbReference type="SAM" id="Phobius"/>
    </source>
</evidence>
<keyword evidence="2" id="KW-0812">Transmembrane</keyword>
<dbReference type="AlphaFoldDB" id="A0A0G2FUI7"/>
<comment type="caution">
    <text evidence="3">The sequence shown here is derived from an EMBL/GenBank/DDBJ whole genome shotgun (WGS) entry which is preliminary data.</text>
</comment>
<evidence type="ECO:0000313" key="3">
    <source>
        <dbReference type="EMBL" id="KKY15558.1"/>
    </source>
</evidence>
<keyword evidence="4" id="KW-1185">Reference proteome</keyword>
<evidence type="ECO:0000313" key="4">
    <source>
        <dbReference type="Proteomes" id="UP000053317"/>
    </source>
</evidence>
<keyword evidence="2" id="KW-1133">Transmembrane helix</keyword>
<reference evidence="3 4" key="2">
    <citation type="submission" date="2015-05" db="EMBL/GenBank/DDBJ databases">
        <authorList>
            <person name="Morales-Cruz A."/>
            <person name="Amrine K.C."/>
            <person name="Cantu D."/>
        </authorList>
    </citation>
    <scope>NUCLEOTIDE SEQUENCE [LARGE SCALE GENOMIC DNA]</scope>
    <source>
        <strain evidence="3">UCRPC4</strain>
    </source>
</reference>
<feature type="region of interest" description="Disordered" evidence="1">
    <location>
        <begin position="103"/>
        <end position="150"/>
    </location>
</feature>
<accession>A0A0G2FUI7</accession>
<sequence>MASEADKTVNEPFPAVEDECSQGRNSADVSRMRSRTISNASSTHRPRRTSIARAFLESNPPNGMWQATGVGTPTANLDIHPEEDEHTHLEQEQAIRRTSHTPSLQITNHPSTQQPPNQTETTDASSSSEQTNSTDSKLVGPDETGTYPNGYRFPPKHTWREATLIGLKAFWRFIWTPFGFVVFIYGLNVVGWGAMIFFVLLNAAPAMCHPSCDSDDSPRKKWIEIDSQVLNALFCVTGFGLIPWRFRDLWWELHWRLFGSKRALRFLAGIHRGWFRLAGSEELDDKIGPPVIYTKKNPQLSSSPPPSTDAQIAELEANDALPLPATSIPPAPLTGVRAPPTATWKLDFVVWMYVINTLLQVVLCVAMWNWNRFNRPSWLQGFAIALACTVAILAGLLVFIEGKKIKAVEGIPVHEEEVFEDIENQNKSEKTEAKPNEKSSNDTAREELVVSRVEKKKGRHWYERH</sequence>
<protein>
    <submittedName>
        <fullName evidence="3">Putative alpha-l-rhamnosidase c</fullName>
    </submittedName>
</protein>
<dbReference type="OrthoDB" id="6407410at2759"/>
<reference evidence="3 4" key="1">
    <citation type="submission" date="2015-05" db="EMBL/GenBank/DDBJ databases">
        <title>Distinctive expansion of gene families associated with plant cell wall degradation and secondary metabolism in the genomes of grapevine trunk pathogens.</title>
        <authorList>
            <person name="Lawrence D.P."/>
            <person name="Travadon R."/>
            <person name="Rolshausen P.E."/>
            <person name="Baumgartner K."/>
        </authorList>
    </citation>
    <scope>NUCLEOTIDE SEQUENCE [LARGE SCALE GENOMIC DNA]</scope>
    <source>
        <strain evidence="3">UCRPC4</strain>
    </source>
</reference>